<evidence type="ECO:0000256" key="5">
    <source>
        <dbReference type="ARBA" id="ARBA00023027"/>
    </source>
</evidence>
<organism evidence="9 10">
    <name type="scientific">Desemzia incerta</name>
    <dbReference type="NCBI Taxonomy" id="82801"/>
    <lineage>
        <taxon>Bacteria</taxon>
        <taxon>Bacillati</taxon>
        <taxon>Bacillota</taxon>
        <taxon>Bacilli</taxon>
        <taxon>Lactobacillales</taxon>
        <taxon>Carnobacteriaceae</taxon>
        <taxon>Desemzia</taxon>
    </lineage>
</organism>
<evidence type="ECO:0000256" key="2">
    <source>
        <dbReference type="ARBA" id="ARBA00022448"/>
    </source>
</evidence>
<dbReference type="Gene3D" id="3.40.50.720">
    <property type="entry name" value="NAD(P)-binding Rossmann-like Domain"/>
    <property type="match status" value="2"/>
</dbReference>
<dbReference type="NCBIfam" id="NF007031">
    <property type="entry name" value="PRK09496.1-2"/>
    <property type="match status" value="1"/>
</dbReference>
<dbReference type="InterPro" id="IPR036721">
    <property type="entry name" value="RCK_C_sf"/>
</dbReference>
<dbReference type="SUPFAM" id="SSF116726">
    <property type="entry name" value="TrkA C-terminal domain-like"/>
    <property type="match status" value="2"/>
</dbReference>
<feature type="domain" description="RCK N-terminal" evidence="7">
    <location>
        <begin position="1"/>
        <end position="120"/>
    </location>
</feature>
<dbReference type="AlphaFoldDB" id="A0A1I5XD60"/>
<dbReference type="Gene3D" id="3.30.70.1450">
    <property type="entry name" value="Regulator of K+ conductance, C-terminal domain"/>
    <property type="match status" value="2"/>
</dbReference>
<sequence>MNIIIAGGGKVGEVLCSELSSEGNDIILMEKNSKRLNALISKYDITGIVGNGASYDLQMEANVPKCDIFIAVTSQDEINIMSATIAKKLGAKYTIARVRNPEYTKHLDFVRESLGITMMITPELESAKDIMKVIKYPTALSVESFANNRVNIVELKIKANSPLRDMSLKNFRTRYGNILVAIIQRGDEVLIPSGDDFLREGDHIFVVSSLKEVNKFYKLIGDNRAKMKSVLIVGGGRITYYLINMLKEYKMDIKVIENDPEKARELSDVFPGIMVIHGDGTDQEFLEEERLEAYDVFISLTGVDEENIITSLYASQKNVKKIVTKVNRTLLLKIFGTMGLQTVVTPKRVIANSILQFVRSLTNTSVSNVEALFRLADNQVEALQFKVKETSRVINKPLEILPIKNHLLIAYIIRGKKLIVPGGQDVIKPNDHIIVITKEKKYDDIDDILK</sequence>
<evidence type="ECO:0000256" key="3">
    <source>
        <dbReference type="ARBA" id="ARBA00022538"/>
    </source>
</evidence>
<evidence type="ECO:0000313" key="9">
    <source>
        <dbReference type="EMBL" id="SFQ29900.1"/>
    </source>
</evidence>
<evidence type="ECO:0000256" key="6">
    <source>
        <dbReference type="ARBA" id="ARBA00023065"/>
    </source>
</evidence>
<dbReference type="EMBL" id="FOXW01000004">
    <property type="protein sequence ID" value="SFQ29900.1"/>
    <property type="molecule type" value="Genomic_DNA"/>
</dbReference>
<evidence type="ECO:0000259" key="7">
    <source>
        <dbReference type="PROSITE" id="PS51201"/>
    </source>
</evidence>
<dbReference type="SUPFAM" id="SSF51735">
    <property type="entry name" value="NAD(P)-binding Rossmann-fold domains"/>
    <property type="match status" value="2"/>
</dbReference>
<evidence type="ECO:0000259" key="8">
    <source>
        <dbReference type="PROSITE" id="PS51202"/>
    </source>
</evidence>
<reference evidence="9 10" key="1">
    <citation type="submission" date="2016-10" db="EMBL/GenBank/DDBJ databases">
        <authorList>
            <person name="de Groot N.N."/>
        </authorList>
    </citation>
    <scope>NUCLEOTIDE SEQUENCE [LARGE SCALE GENOMIC DNA]</scope>
    <source>
        <strain evidence="9 10">DSM 20581</strain>
    </source>
</reference>
<dbReference type="InterPro" id="IPR050721">
    <property type="entry name" value="Trk_Ktr_HKT_K-transport"/>
</dbReference>
<protein>
    <recommendedName>
        <fullName evidence="1">Trk system potassium uptake protein TrkA</fullName>
    </recommendedName>
</protein>
<evidence type="ECO:0000256" key="1">
    <source>
        <dbReference type="ARBA" id="ARBA00017378"/>
    </source>
</evidence>
<dbReference type="InterPro" id="IPR003148">
    <property type="entry name" value="RCK_N"/>
</dbReference>
<dbReference type="InterPro" id="IPR006037">
    <property type="entry name" value="RCK_C"/>
</dbReference>
<dbReference type="PROSITE" id="PS51201">
    <property type="entry name" value="RCK_N"/>
    <property type="match status" value="2"/>
</dbReference>
<dbReference type="InterPro" id="IPR006036">
    <property type="entry name" value="K_uptake_TrkA"/>
</dbReference>
<dbReference type="GO" id="GO:0005886">
    <property type="term" value="C:plasma membrane"/>
    <property type="evidence" value="ECO:0007669"/>
    <property type="project" value="InterPro"/>
</dbReference>
<dbReference type="NCBIfam" id="NF007039">
    <property type="entry name" value="PRK09496.3-2"/>
    <property type="match status" value="1"/>
</dbReference>
<accession>A0A1I5XD60</accession>
<dbReference type="STRING" id="82801.SAMN04488506_1367"/>
<dbReference type="Pfam" id="PF02254">
    <property type="entry name" value="TrkA_N"/>
    <property type="match status" value="2"/>
</dbReference>
<keyword evidence="10" id="KW-1185">Reference proteome</keyword>
<evidence type="ECO:0000256" key="4">
    <source>
        <dbReference type="ARBA" id="ARBA00022958"/>
    </source>
</evidence>
<dbReference type="PANTHER" id="PTHR43833">
    <property type="entry name" value="POTASSIUM CHANNEL PROTEIN 2-RELATED-RELATED"/>
    <property type="match status" value="1"/>
</dbReference>
<dbReference type="OrthoDB" id="9775180at2"/>
<dbReference type="NCBIfam" id="NF007033">
    <property type="entry name" value="PRK09496.1-5"/>
    <property type="match status" value="1"/>
</dbReference>
<dbReference type="PANTHER" id="PTHR43833:SF5">
    <property type="entry name" value="TRK SYSTEM POTASSIUM UPTAKE PROTEIN TRKA"/>
    <property type="match status" value="1"/>
</dbReference>
<feature type="domain" description="RCK C-terminal" evidence="8">
    <location>
        <begin position="140"/>
        <end position="222"/>
    </location>
</feature>
<gene>
    <name evidence="9" type="ORF">SAMN04488506_1367</name>
</gene>
<keyword evidence="4" id="KW-0630">Potassium</keyword>
<dbReference type="Pfam" id="PF02080">
    <property type="entry name" value="TrkA_C"/>
    <property type="match status" value="2"/>
</dbReference>
<keyword evidence="6" id="KW-0406">Ion transport</keyword>
<feature type="domain" description="RCK C-terminal" evidence="8">
    <location>
        <begin position="370"/>
        <end position="450"/>
    </location>
</feature>
<feature type="domain" description="RCK N-terminal" evidence="7">
    <location>
        <begin position="227"/>
        <end position="345"/>
    </location>
</feature>
<keyword evidence="2" id="KW-0813">Transport</keyword>
<proteinExistence type="predicted"/>
<dbReference type="GO" id="GO:0015079">
    <property type="term" value="F:potassium ion transmembrane transporter activity"/>
    <property type="evidence" value="ECO:0007669"/>
    <property type="project" value="InterPro"/>
</dbReference>
<dbReference type="RefSeq" id="WP_092480415.1">
    <property type="nucleotide sequence ID" value="NZ_FOXW01000004.1"/>
</dbReference>
<dbReference type="PRINTS" id="PR00335">
    <property type="entry name" value="KUPTAKETRKA"/>
</dbReference>
<name>A0A1I5XD60_9LACT</name>
<dbReference type="InterPro" id="IPR036291">
    <property type="entry name" value="NAD(P)-bd_dom_sf"/>
</dbReference>
<dbReference type="PROSITE" id="PS51202">
    <property type="entry name" value="RCK_C"/>
    <property type="match status" value="2"/>
</dbReference>
<evidence type="ECO:0000313" key="10">
    <source>
        <dbReference type="Proteomes" id="UP000199136"/>
    </source>
</evidence>
<keyword evidence="5" id="KW-0520">NAD</keyword>
<dbReference type="Proteomes" id="UP000199136">
    <property type="component" value="Unassembled WGS sequence"/>
</dbReference>
<keyword evidence="3" id="KW-0633">Potassium transport</keyword>